<reference evidence="1 2" key="1">
    <citation type="journal article" date="2005" name="PLoS Biol.">
        <title>The genomes of Oryza sativa: a history of duplications.</title>
        <authorList>
            <person name="Yu J."/>
            <person name="Wang J."/>
            <person name="Lin W."/>
            <person name="Li S."/>
            <person name="Li H."/>
            <person name="Zhou J."/>
            <person name="Ni P."/>
            <person name="Dong W."/>
            <person name="Hu S."/>
            <person name="Zeng C."/>
            <person name="Zhang J."/>
            <person name="Zhang Y."/>
            <person name="Li R."/>
            <person name="Xu Z."/>
            <person name="Li S."/>
            <person name="Li X."/>
            <person name="Zheng H."/>
            <person name="Cong L."/>
            <person name="Lin L."/>
            <person name="Yin J."/>
            <person name="Geng J."/>
            <person name="Li G."/>
            <person name="Shi J."/>
            <person name="Liu J."/>
            <person name="Lv H."/>
            <person name="Li J."/>
            <person name="Wang J."/>
            <person name="Deng Y."/>
            <person name="Ran L."/>
            <person name="Shi X."/>
            <person name="Wang X."/>
            <person name="Wu Q."/>
            <person name="Li C."/>
            <person name="Ren X."/>
            <person name="Wang J."/>
            <person name="Wang X."/>
            <person name="Li D."/>
            <person name="Liu D."/>
            <person name="Zhang X."/>
            <person name="Ji Z."/>
            <person name="Zhao W."/>
            <person name="Sun Y."/>
            <person name="Zhang Z."/>
            <person name="Bao J."/>
            <person name="Han Y."/>
            <person name="Dong L."/>
            <person name="Ji J."/>
            <person name="Chen P."/>
            <person name="Wu S."/>
            <person name="Liu J."/>
            <person name="Xiao Y."/>
            <person name="Bu D."/>
            <person name="Tan J."/>
            <person name="Yang L."/>
            <person name="Ye C."/>
            <person name="Zhang J."/>
            <person name="Xu J."/>
            <person name="Zhou Y."/>
            <person name="Yu Y."/>
            <person name="Zhang B."/>
            <person name="Zhuang S."/>
            <person name="Wei H."/>
            <person name="Liu B."/>
            <person name="Lei M."/>
            <person name="Yu H."/>
            <person name="Li Y."/>
            <person name="Xu H."/>
            <person name="Wei S."/>
            <person name="He X."/>
            <person name="Fang L."/>
            <person name="Zhang Z."/>
            <person name="Zhang Y."/>
            <person name="Huang X."/>
            <person name="Su Z."/>
            <person name="Tong W."/>
            <person name="Li J."/>
            <person name="Tong Z."/>
            <person name="Li S."/>
            <person name="Ye J."/>
            <person name="Wang L."/>
            <person name="Fang L."/>
            <person name="Lei T."/>
            <person name="Chen C."/>
            <person name="Chen H."/>
            <person name="Xu Z."/>
            <person name="Li H."/>
            <person name="Huang H."/>
            <person name="Zhang F."/>
            <person name="Xu H."/>
            <person name="Li N."/>
            <person name="Zhao C."/>
            <person name="Li S."/>
            <person name="Dong L."/>
            <person name="Huang Y."/>
            <person name="Li L."/>
            <person name="Xi Y."/>
            <person name="Qi Q."/>
            <person name="Li W."/>
            <person name="Zhang B."/>
            <person name="Hu W."/>
            <person name="Zhang Y."/>
            <person name="Tian X."/>
            <person name="Jiao Y."/>
            <person name="Liang X."/>
            <person name="Jin J."/>
            <person name="Gao L."/>
            <person name="Zheng W."/>
            <person name="Hao B."/>
            <person name="Liu S."/>
            <person name="Wang W."/>
            <person name="Yuan L."/>
            <person name="Cao M."/>
            <person name="McDermott J."/>
            <person name="Samudrala R."/>
            <person name="Wang J."/>
            <person name="Wong G.K."/>
            <person name="Yang H."/>
        </authorList>
    </citation>
    <scope>NUCLEOTIDE SEQUENCE [LARGE SCALE GENOMIC DNA]</scope>
    <source>
        <strain evidence="2">cv. 93-11</strain>
    </source>
</reference>
<accession>B8BEX6</accession>
<dbReference type="AlphaFoldDB" id="B8BEX6"/>
<gene>
    <name evidence="1" type="ORF">OsI_31107</name>
</gene>
<organism evidence="1 2">
    <name type="scientific">Oryza sativa subsp. indica</name>
    <name type="common">Rice</name>
    <dbReference type="NCBI Taxonomy" id="39946"/>
    <lineage>
        <taxon>Eukaryota</taxon>
        <taxon>Viridiplantae</taxon>
        <taxon>Streptophyta</taxon>
        <taxon>Embryophyta</taxon>
        <taxon>Tracheophyta</taxon>
        <taxon>Spermatophyta</taxon>
        <taxon>Magnoliopsida</taxon>
        <taxon>Liliopsida</taxon>
        <taxon>Poales</taxon>
        <taxon>Poaceae</taxon>
        <taxon>BOP clade</taxon>
        <taxon>Oryzoideae</taxon>
        <taxon>Oryzeae</taxon>
        <taxon>Oryzinae</taxon>
        <taxon>Oryza</taxon>
        <taxon>Oryza sativa</taxon>
    </lineage>
</organism>
<proteinExistence type="predicted"/>
<evidence type="ECO:0000313" key="2">
    <source>
        <dbReference type="Proteomes" id="UP000007015"/>
    </source>
</evidence>
<keyword evidence="2" id="KW-1185">Reference proteome</keyword>
<name>B8BEX6_ORYSI</name>
<evidence type="ECO:0000313" key="1">
    <source>
        <dbReference type="EMBL" id="EEC84468.1"/>
    </source>
</evidence>
<protein>
    <submittedName>
        <fullName evidence="1">Uncharacterized protein</fullName>
    </submittedName>
</protein>
<dbReference type="Gramene" id="BGIOSGA030627-TA">
    <property type="protein sequence ID" value="BGIOSGA030627-PA"/>
    <property type="gene ID" value="BGIOSGA030627"/>
</dbReference>
<dbReference type="HOGENOM" id="CLU_2675450_0_0_1"/>
<dbReference type="Proteomes" id="UP000007015">
    <property type="component" value="Chromosome 9"/>
</dbReference>
<dbReference type="EMBL" id="CM000134">
    <property type="protein sequence ID" value="EEC84468.1"/>
    <property type="molecule type" value="Genomic_DNA"/>
</dbReference>
<sequence length="90" mass="9607">MAVIGRRRRRRRPAVREEVVEVAKVSVAGSAVASAAGRRGKAPAARSGFPEAKLGGIGGREARKGAGGQIRLPGGQIWRPAVRRRRRRGC</sequence>